<dbReference type="Proteomes" id="UP000199664">
    <property type="component" value="Unassembled WGS sequence"/>
</dbReference>
<dbReference type="PANTHER" id="PTHR12110">
    <property type="entry name" value="HYDROXYPYRUVATE ISOMERASE"/>
    <property type="match status" value="1"/>
</dbReference>
<dbReference type="InterPro" id="IPR036237">
    <property type="entry name" value="Xyl_isomerase-like_sf"/>
</dbReference>
<accession>A0A1H7UJR4</accession>
<proteinExistence type="predicted"/>
<evidence type="ECO:0000313" key="2">
    <source>
        <dbReference type="EMBL" id="SEL97253.1"/>
    </source>
</evidence>
<sequence length="277" mass="29775">MQLAAHTFGFVWQEEAEAAVAALAGAGFRRIQLMASPPHFDPWLDDEARTARLRRLVEDHALELLAVDLASSDINLASAAPEVVAFSVEAYRRLALRCAELGARHVCVGSGRRHALLARANDRLMQSFRPAFRQVVEVARRAGVGVILENHPQGLLDSAATIARFLDEEGYDDIAVIYDVANGFAIGEDPAQGLRLLAGRIGIVHLSDSPAGQWRHDPIGSGAIDFSAIRLELERQGYAGPVALEILSEAPLAGLLDGVARLVAQGWHFDGGLPKAA</sequence>
<gene>
    <name evidence="2" type="ORF">SAMN04515666_106308</name>
</gene>
<feature type="domain" description="Xylose isomerase-like TIM barrel" evidence="1">
    <location>
        <begin position="20"/>
        <end position="253"/>
    </location>
</feature>
<dbReference type="Gene3D" id="3.20.20.150">
    <property type="entry name" value="Divalent-metal-dependent TIM barrel enzymes"/>
    <property type="match status" value="1"/>
</dbReference>
<dbReference type="RefSeq" id="WP_091837823.1">
    <property type="nucleotide sequence ID" value="NZ_FOAN01000006.1"/>
</dbReference>
<dbReference type="SUPFAM" id="SSF51658">
    <property type="entry name" value="Xylose isomerase-like"/>
    <property type="match status" value="1"/>
</dbReference>
<dbReference type="InterPro" id="IPR050312">
    <property type="entry name" value="IolE/XylAMocC-like"/>
</dbReference>
<dbReference type="InterPro" id="IPR013022">
    <property type="entry name" value="Xyl_isomerase-like_TIM-brl"/>
</dbReference>
<reference evidence="3" key="1">
    <citation type="submission" date="2016-10" db="EMBL/GenBank/DDBJ databases">
        <authorList>
            <person name="Varghese N."/>
            <person name="Submissions S."/>
        </authorList>
    </citation>
    <scope>NUCLEOTIDE SEQUENCE [LARGE SCALE GENOMIC DNA]</scope>
    <source>
        <strain evidence="3">LMG 26383,CCUG 61248,R- 45681</strain>
    </source>
</reference>
<dbReference type="EMBL" id="FOAN01000006">
    <property type="protein sequence ID" value="SEL97253.1"/>
    <property type="molecule type" value="Genomic_DNA"/>
</dbReference>
<protein>
    <submittedName>
        <fullName evidence="2">Deoxyribonuclease-4</fullName>
    </submittedName>
</protein>
<dbReference type="OrthoDB" id="8016886at2"/>
<dbReference type="STRING" id="1036779.SAMN04515666_106308"/>
<evidence type="ECO:0000313" key="3">
    <source>
        <dbReference type="Proteomes" id="UP000199664"/>
    </source>
</evidence>
<dbReference type="PANTHER" id="PTHR12110:SF53">
    <property type="entry name" value="BLR5974 PROTEIN"/>
    <property type="match status" value="1"/>
</dbReference>
<organism evidence="2 3">
    <name type="scientific">Bosea lupini</name>
    <dbReference type="NCBI Taxonomy" id="1036779"/>
    <lineage>
        <taxon>Bacteria</taxon>
        <taxon>Pseudomonadati</taxon>
        <taxon>Pseudomonadota</taxon>
        <taxon>Alphaproteobacteria</taxon>
        <taxon>Hyphomicrobiales</taxon>
        <taxon>Boseaceae</taxon>
        <taxon>Bosea</taxon>
    </lineage>
</organism>
<name>A0A1H7UJR4_9HYPH</name>
<keyword evidence="3" id="KW-1185">Reference proteome</keyword>
<dbReference type="AlphaFoldDB" id="A0A1H7UJR4"/>
<evidence type="ECO:0000259" key="1">
    <source>
        <dbReference type="Pfam" id="PF01261"/>
    </source>
</evidence>
<dbReference type="Pfam" id="PF01261">
    <property type="entry name" value="AP_endonuc_2"/>
    <property type="match status" value="1"/>
</dbReference>